<gene>
    <name evidence="12" type="ORF">CANTADRAFT_35008</name>
</gene>
<feature type="region of interest" description="Disordered" evidence="10">
    <location>
        <begin position="298"/>
        <end position="387"/>
    </location>
</feature>
<dbReference type="SMART" id="SM00415">
    <property type="entry name" value="HSF"/>
    <property type="match status" value="1"/>
</dbReference>
<evidence type="ECO:0000256" key="9">
    <source>
        <dbReference type="RuleBase" id="RU004020"/>
    </source>
</evidence>
<comment type="similarity">
    <text evidence="2 9">Belongs to the HSF family.</text>
</comment>
<evidence type="ECO:0000256" key="1">
    <source>
        <dbReference type="ARBA" id="ARBA00004123"/>
    </source>
</evidence>
<accession>A0A1E4SBI5</accession>
<dbReference type="GO" id="GO:0005634">
    <property type="term" value="C:nucleus"/>
    <property type="evidence" value="ECO:0007669"/>
    <property type="project" value="UniProtKB-SubCell"/>
</dbReference>
<dbReference type="EMBL" id="KV453917">
    <property type="protein sequence ID" value="ODV76861.1"/>
    <property type="molecule type" value="Genomic_DNA"/>
</dbReference>
<name>A0A1E4SBI5_9ASCO</name>
<feature type="non-terminal residue" evidence="12">
    <location>
        <position position="504"/>
    </location>
</feature>
<proteinExistence type="inferred from homology"/>
<dbReference type="OrthoDB" id="60033at2759"/>
<evidence type="ECO:0000313" key="13">
    <source>
        <dbReference type="Proteomes" id="UP000094285"/>
    </source>
</evidence>
<dbReference type="AlphaFoldDB" id="A0A1E4SBI5"/>
<keyword evidence="13" id="KW-1185">Reference proteome</keyword>
<dbReference type="PANTHER" id="PTHR10015">
    <property type="entry name" value="HEAT SHOCK TRANSCRIPTION FACTOR"/>
    <property type="match status" value="1"/>
</dbReference>
<feature type="domain" description="HSF-type DNA-binding" evidence="11">
    <location>
        <begin position="128"/>
        <end position="152"/>
    </location>
</feature>
<dbReference type="InterPro" id="IPR036388">
    <property type="entry name" value="WH-like_DNA-bd_sf"/>
</dbReference>
<evidence type="ECO:0000256" key="10">
    <source>
        <dbReference type="SAM" id="MobiDB-lite"/>
    </source>
</evidence>
<dbReference type="PRINTS" id="PR00056">
    <property type="entry name" value="HSFDOMAIN"/>
</dbReference>
<dbReference type="RefSeq" id="XP_020061983.1">
    <property type="nucleotide sequence ID" value="XM_020208616.1"/>
</dbReference>
<sequence length="504" mass="56315">PGVPPPTNTVSTMVQAPKFLAPLPPLAPLSESVIPSGLSLQAYNSVADDLKTGLPATTNLLSNTAAASGASSGTKRKKESTAPKTRPAFVMKIWSMVNDPANNEYIRWNDDGKTFQVFHREEFMKMILPKYFKHNNFASFVRQLNMYGWHKVQDINSGTMNQGKDDKSQDEIWQFENPNFVRDREDLLDKIVRNKSVNQTEPEGSDSSQVNFQMLLNELDQIKLHQLAITEDLRRVRKDNKTLWQENYNTRERHQNQARTLDKILKFLAAVYGNNAGKIMELENSGFTDNGHMTAYNYNNQPNASAGPPSPNPYGQQANGSMPTPFQKPRLMLTNQAHRRSPQTDNTRSPRDEQGASNSNSDPGTIEEIIRSYGNTPNGGPQASGEASANNANKIYQQLIHDPGAISSPRHYFPELNTPTAGPSTPGQYIRMGNPPGAENPADVMSGLEQNIYKQGQSIQQVQDWIQKLASQQQQQQATINEINEDLKPDLDDFDVNEFLNNSK</sequence>
<evidence type="ECO:0000256" key="4">
    <source>
        <dbReference type="ARBA" id="ARBA00023125"/>
    </source>
</evidence>
<dbReference type="InterPro" id="IPR036390">
    <property type="entry name" value="WH_DNA-bd_sf"/>
</dbReference>
<dbReference type="SUPFAM" id="SSF46785">
    <property type="entry name" value="Winged helix' DNA-binding domain"/>
    <property type="match status" value="1"/>
</dbReference>
<dbReference type="InterPro" id="IPR000232">
    <property type="entry name" value="HSF_DNA-bd"/>
</dbReference>
<evidence type="ECO:0000256" key="6">
    <source>
        <dbReference type="ARBA" id="ARBA00023242"/>
    </source>
</evidence>
<dbReference type="GeneID" id="30982753"/>
<evidence type="ECO:0000259" key="11">
    <source>
        <dbReference type="PROSITE" id="PS00434"/>
    </source>
</evidence>
<dbReference type="STRING" id="984487.A0A1E4SBI5"/>
<reference evidence="13" key="1">
    <citation type="submission" date="2016-05" db="EMBL/GenBank/DDBJ databases">
        <title>Comparative genomics of biotechnologically important yeasts.</title>
        <authorList>
            <consortium name="DOE Joint Genome Institute"/>
            <person name="Riley R."/>
            <person name="Haridas S."/>
            <person name="Wolfe K.H."/>
            <person name="Lopes M.R."/>
            <person name="Hittinger C.T."/>
            <person name="Goker M."/>
            <person name="Salamov A."/>
            <person name="Wisecaver J."/>
            <person name="Long T.M."/>
            <person name="Aerts A.L."/>
            <person name="Barry K."/>
            <person name="Choi C."/>
            <person name="Clum A."/>
            <person name="Coughlan A.Y."/>
            <person name="Deshpande S."/>
            <person name="Douglass A.P."/>
            <person name="Hanson S.J."/>
            <person name="Klenk H.-P."/>
            <person name="Labutti K."/>
            <person name="Lapidus A."/>
            <person name="Lindquist E."/>
            <person name="Lipzen A."/>
            <person name="Meier-Kolthoff J.P."/>
            <person name="Ohm R.A."/>
            <person name="Otillar R.P."/>
            <person name="Pangilinan J."/>
            <person name="Peng Y."/>
            <person name="Rokas A."/>
            <person name="Rosa C.A."/>
            <person name="Scheuner C."/>
            <person name="Sibirny A.A."/>
            <person name="Slot J.C."/>
            <person name="Stielow J.B."/>
            <person name="Sun H."/>
            <person name="Kurtzman C.P."/>
            <person name="Blackwell M."/>
            <person name="Grigoriev I.V."/>
            <person name="Jeffries T.W."/>
        </authorList>
    </citation>
    <scope>NUCLEOTIDE SEQUENCE [LARGE SCALE GENOMIC DNA]</scope>
    <source>
        <strain evidence="13">NRRL Y-17324</strain>
    </source>
</reference>
<evidence type="ECO:0000256" key="7">
    <source>
        <dbReference type="ARBA" id="ARBA00068818"/>
    </source>
</evidence>
<evidence type="ECO:0000256" key="3">
    <source>
        <dbReference type="ARBA" id="ARBA00023015"/>
    </source>
</evidence>
<keyword evidence="3" id="KW-0805">Transcription regulation</keyword>
<dbReference type="PROSITE" id="PS00434">
    <property type="entry name" value="HSF_DOMAIN"/>
    <property type="match status" value="1"/>
</dbReference>
<keyword evidence="4" id="KW-0238">DNA-binding</keyword>
<dbReference type="GO" id="GO:0003700">
    <property type="term" value="F:DNA-binding transcription factor activity"/>
    <property type="evidence" value="ECO:0007669"/>
    <property type="project" value="InterPro"/>
</dbReference>
<evidence type="ECO:0000256" key="2">
    <source>
        <dbReference type="ARBA" id="ARBA00006403"/>
    </source>
</evidence>
<feature type="region of interest" description="Disordered" evidence="10">
    <location>
        <begin position="65"/>
        <end position="84"/>
    </location>
</feature>
<dbReference type="Pfam" id="PF00447">
    <property type="entry name" value="HSF_DNA-bind"/>
    <property type="match status" value="1"/>
</dbReference>
<organism evidence="12 13">
    <name type="scientific">Suhomyces tanzawaensis NRRL Y-17324</name>
    <dbReference type="NCBI Taxonomy" id="984487"/>
    <lineage>
        <taxon>Eukaryota</taxon>
        <taxon>Fungi</taxon>
        <taxon>Dikarya</taxon>
        <taxon>Ascomycota</taxon>
        <taxon>Saccharomycotina</taxon>
        <taxon>Pichiomycetes</taxon>
        <taxon>Debaryomycetaceae</taxon>
        <taxon>Suhomyces</taxon>
    </lineage>
</organism>
<evidence type="ECO:0000256" key="8">
    <source>
        <dbReference type="ARBA" id="ARBA00084017"/>
    </source>
</evidence>
<evidence type="ECO:0000256" key="5">
    <source>
        <dbReference type="ARBA" id="ARBA00023163"/>
    </source>
</evidence>
<feature type="non-terminal residue" evidence="12">
    <location>
        <position position="1"/>
    </location>
</feature>
<feature type="compositionally biased region" description="Polar residues" evidence="10">
    <location>
        <begin position="373"/>
        <end position="387"/>
    </location>
</feature>
<dbReference type="GO" id="GO:0043565">
    <property type="term" value="F:sequence-specific DNA binding"/>
    <property type="evidence" value="ECO:0007669"/>
    <property type="project" value="InterPro"/>
</dbReference>
<dbReference type="PANTHER" id="PTHR10015:SF427">
    <property type="entry name" value="HEAT SHOCK FACTOR PROTEIN"/>
    <property type="match status" value="1"/>
</dbReference>
<dbReference type="Gene3D" id="1.10.10.10">
    <property type="entry name" value="Winged helix-like DNA-binding domain superfamily/Winged helix DNA-binding domain"/>
    <property type="match status" value="1"/>
</dbReference>
<comment type="subcellular location">
    <subcellularLocation>
        <location evidence="1">Nucleus</location>
    </subcellularLocation>
</comment>
<evidence type="ECO:0000313" key="12">
    <source>
        <dbReference type="EMBL" id="ODV76861.1"/>
    </source>
</evidence>
<keyword evidence="5" id="KW-0804">Transcription</keyword>
<dbReference type="FunFam" id="1.10.10.10:FF:000027">
    <property type="entry name" value="Heat shock transcription factor 1"/>
    <property type="match status" value="1"/>
</dbReference>
<feature type="compositionally biased region" description="Polar residues" evidence="10">
    <location>
        <begin position="314"/>
        <end position="324"/>
    </location>
</feature>
<protein>
    <recommendedName>
        <fullName evidence="7">Heat shock transcription factor</fullName>
    </recommendedName>
    <alternativeName>
        <fullName evidence="8">Heat shock factor protein</fullName>
    </alternativeName>
</protein>
<dbReference type="Proteomes" id="UP000094285">
    <property type="component" value="Unassembled WGS sequence"/>
</dbReference>
<keyword evidence="6" id="KW-0539">Nucleus</keyword>